<dbReference type="InterPro" id="IPR009839">
    <property type="entry name" value="SseB_N"/>
</dbReference>
<protein>
    <submittedName>
        <fullName evidence="2">SseB family protein</fullName>
    </submittedName>
</protein>
<name>A0ABY8WJF5_9ACTN</name>
<dbReference type="Pfam" id="PF07179">
    <property type="entry name" value="SseB"/>
    <property type="match status" value="2"/>
</dbReference>
<organism evidence="2 3">
    <name type="scientific">Actinoplanes oblitus</name>
    <dbReference type="NCBI Taxonomy" id="3040509"/>
    <lineage>
        <taxon>Bacteria</taxon>
        <taxon>Bacillati</taxon>
        <taxon>Actinomycetota</taxon>
        <taxon>Actinomycetes</taxon>
        <taxon>Micromonosporales</taxon>
        <taxon>Micromonosporaceae</taxon>
        <taxon>Actinoplanes</taxon>
    </lineage>
</organism>
<feature type="domain" description="SseB protein N-terminal" evidence="1">
    <location>
        <begin position="166"/>
        <end position="269"/>
    </location>
</feature>
<gene>
    <name evidence="2" type="ORF">ACTOB_001567</name>
</gene>
<sequence>MSEDWTPANDVENALVAALVADDRQSFFQLLSVADLFLPQLTRDPSAAQRFLTVHAFEHVLLPVFTSVRALAAQFGHAIDGYTVTNYAELRRKWPHPEWRLAIDPGTPLAVFLPVEDLAEAAVGDLRVPSLAEVAAEAAEDLGAEDDMWARHQAAGDYPQDDAAAMRLAARAGDVYGYLDRLLDSTVLIPTTRPAEPEEIAEPGFPWAPAPDRMIEVFTSAESLAASHPEPTVVTEVPFALALAVWPEDHGVAVDPDGDSGFRVAADDVPVLLAFEPEPPVRD</sequence>
<evidence type="ECO:0000313" key="3">
    <source>
        <dbReference type="Proteomes" id="UP001240150"/>
    </source>
</evidence>
<evidence type="ECO:0000313" key="2">
    <source>
        <dbReference type="EMBL" id="WIM97999.1"/>
    </source>
</evidence>
<keyword evidence="3" id="KW-1185">Reference proteome</keyword>
<proteinExistence type="predicted"/>
<dbReference type="EMBL" id="CP126980">
    <property type="protein sequence ID" value="WIM97999.1"/>
    <property type="molecule type" value="Genomic_DNA"/>
</dbReference>
<accession>A0ABY8WJF5</accession>
<dbReference type="RefSeq" id="WP_284919392.1">
    <property type="nucleotide sequence ID" value="NZ_CP126980.1"/>
</dbReference>
<evidence type="ECO:0000259" key="1">
    <source>
        <dbReference type="Pfam" id="PF07179"/>
    </source>
</evidence>
<reference evidence="2 3" key="1">
    <citation type="submission" date="2023-06" db="EMBL/GenBank/DDBJ databases">
        <authorList>
            <person name="Yushchuk O."/>
            <person name="Binda E."/>
            <person name="Ruckert-Reed C."/>
            <person name="Fedorenko V."/>
            <person name="Kalinowski J."/>
            <person name="Marinelli F."/>
        </authorList>
    </citation>
    <scope>NUCLEOTIDE SEQUENCE [LARGE SCALE GENOMIC DNA]</scope>
    <source>
        <strain evidence="2 3">NRRL 3884</strain>
    </source>
</reference>
<dbReference type="Proteomes" id="UP001240150">
    <property type="component" value="Chromosome"/>
</dbReference>
<feature type="domain" description="SseB protein N-terminal" evidence="1">
    <location>
        <begin position="12"/>
        <end position="119"/>
    </location>
</feature>